<organism evidence="3 4">
    <name type="scientific">Streptomyces laculatispora</name>
    <dbReference type="NCBI Taxonomy" id="887464"/>
    <lineage>
        <taxon>Bacteria</taxon>
        <taxon>Bacillati</taxon>
        <taxon>Actinomycetota</taxon>
        <taxon>Actinomycetes</taxon>
        <taxon>Kitasatosporales</taxon>
        <taxon>Streptomycetaceae</taxon>
        <taxon>Streptomyces</taxon>
    </lineage>
</organism>
<gene>
    <name evidence="3" type="ORF">P8A22_34360</name>
</gene>
<feature type="domain" description="DUF7144" evidence="2">
    <location>
        <begin position="26"/>
        <end position="137"/>
    </location>
</feature>
<dbReference type="Proteomes" id="UP001229952">
    <property type="component" value="Chromosome"/>
</dbReference>
<feature type="transmembrane region" description="Helical" evidence="1">
    <location>
        <begin position="119"/>
        <end position="140"/>
    </location>
</feature>
<name>A0ABY9ICP1_9ACTN</name>
<reference evidence="3 4" key="1">
    <citation type="submission" date="2023-03" db="EMBL/GenBank/DDBJ databases">
        <title>Isolation and description of six Streptomyces strains from soil environments, able to metabolize different microbial glucans.</title>
        <authorList>
            <person name="Widen T."/>
            <person name="Larsbrink J."/>
        </authorList>
    </citation>
    <scope>NUCLEOTIDE SEQUENCE [LARGE SCALE GENOMIC DNA]</scope>
    <source>
        <strain evidence="3 4">Mut2</strain>
    </source>
</reference>
<proteinExistence type="predicted"/>
<feature type="transmembrane region" description="Helical" evidence="1">
    <location>
        <begin position="26"/>
        <end position="50"/>
    </location>
</feature>
<keyword evidence="1" id="KW-0472">Membrane</keyword>
<keyword evidence="1" id="KW-0812">Transmembrane</keyword>
<dbReference type="Pfam" id="PF23636">
    <property type="entry name" value="DUF7144"/>
    <property type="match status" value="1"/>
</dbReference>
<evidence type="ECO:0000256" key="1">
    <source>
        <dbReference type="SAM" id="Phobius"/>
    </source>
</evidence>
<dbReference type="RefSeq" id="WP_306091824.1">
    <property type="nucleotide sequence ID" value="NZ_CP120992.1"/>
</dbReference>
<keyword evidence="4" id="KW-1185">Reference proteome</keyword>
<feature type="transmembrane region" description="Helical" evidence="1">
    <location>
        <begin position="94"/>
        <end position="113"/>
    </location>
</feature>
<evidence type="ECO:0000313" key="4">
    <source>
        <dbReference type="Proteomes" id="UP001229952"/>
    </source>
</evidence>
<evidence type="ECO:0000259" key="2">
    <source>
        <dbReference type="Pfam" id="PF23636"/>
    </source>
</evidence>
<accession>A0ABY9ICP1</accession>
<protein>
    <recommendedName>
        <fullName evidence="2">DUF7144 domain-containing protein</fullName>
    </recommendedName>
</protein>
<evidence type="ECO:0000313" key="3">
    <source>
        <dbReference type="EMBL" id="WLQ44545.1"/>
    </source>
</evidence>
<dbReference type="EMBL" id="CP120992">
    <property type="protein sequence ID" value="WLQ44545.1"/>
    <property type="molecule type" value="Genomic_DNA"/>
</dbReference>
<dbReference type="InterPro" id="IPR055568">
    <property type="entry name" value="DUF7144"/>
</dbReference>
<feature type="transmembrane region" description="Helical" evidence="1">
    <location>
        <begin position="70"/>
        <end position="89"/>
    </location>
</feature>
<sequence>MAGTGSQPRAAHSTAPHSRRPFVEGWTVFAAVLMIFGGIMAIFQGISAIAKDDVFVATRNYVFQFNLTSWGWIHLILGIVIILAGLALFTGAAWARAVGIVVAGLGALANFMWLPHYPLWSIVLIAIDIFIIWALCAGSWTRADV</sequence>
<keyword evidence="1" id="KW-1133">Transmembrane helix</keyword>